<dbReference type="Proteomes" id="UP000216013">
    <property type="component" value="Unassembled WGS sequence"/>
</dbReference>
<evidence type="ECO:0000313" key="2">
    <source>
        <dbReference type="Proteomes" id="UP000216013"/>
    </source>
</evidence>
<accession>A0A268A6G3</accession>
<dbReference type="AlphaFoldDB" id="A0A268A6G3"/>
<comment type="caution">
    <text evidence="1">The sequence shown here is derived from an EMBL/GenBank/DDBJ whole genome shotgun (WGS) entry which is preliminary data.</text>
</comment>
<evidence type="ECO:0000313" key="1">
    <source>
        <dbReference type="EMBL" id="PAD19720.1"/>
    </source>
</evidence>
<organism evidence="1 2">
    <name type="scientific">Terribacillus saccharophilus</name>
    <dbReference type="NCBI Taxonomy" id="361277"/>
    <lineage>
        <taxon>Bacteria</taxon>
        <taxon>Bacillati</taxon>
        <taxon>Bacillota</taxon>
        <taxon>Bacilli</taxon>
        <taxon>Bacillales</taxon>
        <taxon>Bacillaceae</taxon>
        <taxon>Terribacillus</taxon>
    </lineage>
</organism>
<name>A0A268A6G3_9BACI</name>
<proteinExistence type="predicted"/>
<reference evidence="1 2" key="1">
    <citation type="submission" date="2017-07" db="EMBL/GenBank/DDBJ databases">
        <title>Isolation and whole genome analysis of endospore-forming bacteria from heroin.</title>
        <authorList>
            <person name="Kalinowski J."/>
            <person name="Ahrens B."/>
            <person name="Al-Dilaimi A."/>
            <person name="Winkler A."/>
            <person name="Wibberg D."/>
            <person name="Schleenbecker U."/>
            <person name="Ruckert C."/>
            <person name="Wolfel R."/>
            <person name="Grass G."/>
        </authorList>
    </citation>
    <scope>NUCLEOTIDE SEQUENCE [LARGE SCALE GENOMIC DNA]</scope>
    <source>
        <strain evidence="1 2">7528</strain>
    </source>
</reference>
<dbReference type="GO" id="GO:0010468">
    <property type="term" value="P:regulation of gene expression"/>
    <property type="evidence" value="ECO:0007669"/>
    <property type="project" value="InterPro"/>
</dbReference>
<dbReference type="EMBL" id="NPBV01000032">
    <property type="protein sequence ID" value="PAD19720.1"/>
    <property type="molecule type" value="Genomic_DNA"/>
</dbReference>
<dbReference type="InterPro" id="IPR020115">
    <property type="entry name" value="Fin"/>
</dbReference>
<protein>
    <recommendedName>
        <fullName evidence="3">Peptide ABC transporter permease</fullName>
    </recommendedName>
</protein>
<sequence>MNLCAFGQTLTESNLSPGGVTMAIVYRCRHCKTQLAELDEYKVDIKALGWDRLSAADYQEMVQIDSGHIVCQVVCEDCENALQRNPHYHELDHFMQ</sequence>
<dbReference type="OrthoDB" id="2084556at2"/>
<gene>
    <name evidence="1" type="ORF">CHH64_17630</name>
</gene>
<dbReference type="Pfam" id="PF10955">
    <property type="entry name" value="Fin"/>
    <property type="match status" value="1"/>
</dbReference>
<evidence type="ECO:0008006" key="3">
    <source>
        <dbReference type="Google" id="ProtNLM"/>
    </source>
</evidence>